<name>A0AAJ2X3D4_XANCA</name>
<proteinExistence type="predicted"/>
<evidence type="ECO:0000313" key="2">
    <source>
        <dbReference type="Proteomes" id="UP001297361"/>
    </source>
</evidence>
<dbReference type="RefSeq" id="WP_228424188.1">
    <property type="nucleotide sequence ID" value="NZ_JAJFNJ020000003.1"/>
</dbReference>
<reference evidence="1" key="1">
    <citation type="submission" date="2021-10" db="EMBL/GenBank/DDBJ databases">
        <authorList>
            <person name="Hussein R."/>
            <person name="Harrison J."/>
            <person name="Studholme D.J."/>
            <person name="Vicente J."/>
            <person name="Grant M."/>
        </authorList>
    </citation>
    <scope>NUCLEOTIDE SEQUENCE</scope>
    <source>
        <strain evidence="1">NCPPB 2970</strain>
    </source>
</reference>
<reference evidence="1" key="2">
    <citation type="submission" date="2024-01" db="EMBL/GenBank/DDBJ databases">
        <title>Long-read genome sequencing of X. campestris pv. papavericola.</title>
        <authorList>
            <person name="Hussain R.M.F."/>
            <person name="Greer S."/>
            <person name="Harrison J."/>
            <person name="Grant M."/>
            <person name="Vicente J."/>
            <person name="Studholme D.J."/>
        </authorList>
    </citation>
    <scope>NUCLEOTIDE SEQUENCE</scope>
    <source>
        <strain evidence="1">NCPPB 2970</strain>
    </source>
</reference>
<comment type="caution">
    <text evidence="1">The sequence shown here is derived from an EMBL/GenBank/DDBJ whole genome shotgun (WGS) entry which is preliminary data.</text>
</comment>
<protein>
    <submittedName>
        <fullName evidence="1">Uncharacterized protein</fullName>
    </submittedName>
</protein>
<dbReference type="AlphaFoldDB" id="A0AAJ2X3D4"/>
<evidence type="ECO:0000313" key="1">
    <source>
        <dbReference type="EMBL" id="MEC3887949.1"/>
    </source>
</evidence>
<gene>
    <name evidence="1" type="ORF">LLE72_009345</name>
</gene>
<dbReference type="EMBL" id="JAJFNJ020000003">
    <property type="protein sequence ID" value="MEC3887949.1"/>
    <property type="molecule type" value="Genomic_DNA"/>
</dbReference>
<organism evidence="1 2">
    <name type="scientific">Xanthomonas campestris pv. papavericola</name>
    <dbReference type="NCBI Taxonomy" id="487881"/>
    <lineage>
        <taxon>Bacteria</taxon>
        <taxon>Pseudomonadati</taxon>
        <taxon>Pseudomonadota</taxon>
        <taxon>Gammaproteobacteria</taxon>
        <taxon>Lysobacterales</taxon>
        <taxon>Lysobacteraceae</taxon>
        <taxon>Xanthomonas</taxon>
    </lineage>
</organism>
<dbReference type="Proteomes" id="UP001297361">
    <property type="component" value="Unassembled WGS sequence"/>
</dbReference>
<accession>A0AAJ2X3D4</accession>
<sequence>MKDPQCAHHAASVHPMLAIARQLAGQHDGRMMQSNAVPMSAAHVCLDTGRERMHGADGGYRNVLHRRITQPIMKTQPVAK</sequence>